<accession>A0AAV4P3E3</accession>
<evidence type="ECO:0000256" key="2">
    <source>
        <dbReference type="ARBA" id="ARBA00022737"/>
    </source>
</evidence>
<protein>
    <submittedName>
        <fullName evidence="3">Chaoptin</fullName>
    </submittedName>
</protein>
<proteinExistence type="predicted"/>
<sequence length="263" mass="29969">NLAFLDLAGNFLKDLPVHLWKKINKLHELDVSNNPIPGLRVNSFAGLERLQKSGHQETFAKIPTQLVRSFRLQDLLSNALALRSVTINIEESSLSHQVQSAFGTKLRELIISGSNLRRIFPGRFLWVVHLRTDHTNQRHLGNRIPYWTAEVLKGCFTGRQSLICSCELVWMGKWLRRWLRETFHVHMLSIEAMLYVNSVARKTRCSVPNTNITFAVIDLRPSDIHCQKSVGNAFCASCSVTVIYGRSVLLCIVFISYVCYDTS</sequence>
<gene>
    <name evidence="3" type="primary">X975_12190</name>
    <name evidence="3" type="ORF">CEXT_778001</name>
</gene>
<dbReference type="EMBL" id="BPLR01003994">
    <property type="protein sequence ID" value="GIX91095.1"/>
    <property type="molecule type" value="Genomic_DNA"/>
</dbReference>
<reference evidence="3 4" key="1">
    <citation type="submission" date="2021-06" db="EMBL/GenBank/DDBJ databases">
        <title>Caerostris extrusa draft genome.</title>
        <authorList>
            <person name="Kono N."/>
            <person name="Arakawa K."/>
        </authorList>
    </citation>
    <scope>NUCLEOTIDE SEQUENCE [LARGE SCALE GENOMIC DNA]</scope>
</reference>
<dbReference type="PANTHER" id="PTHR24366:SF96">
    <property type="entry name" value="LEUCINE RICH REPEAT CONTAINING 53"/>
    <property type="match status" value="1"/>
</dbReference>
<dbReference type="PANTHER" id="PTHR24366">
    <property type="entry name" value="IG(IMMUNOGLOBULIN) AND LRR(LEUCINE RICH REPEAT) DOMAINS"/>
    <property type="match status" value="1"/>
</dbReference>
<dbReference type="Pfam" id="PF00560">
    <property type="entry name" value="LRR_1"/>
    <property type="match status" value="1"/>
</dbReference>
<dbReference type="Proteomes" id="UP001054945">
    <property type="component" value="Unassembled WGS sequence"/>
</dbReference>
<evidence type="ECO:0000313" key="4">
    <source>
        <dbReference type="Proteomes" id="UP001054945"/>
    </source>
</evidence>
<dbReference type="InterPro" id="IPR001611">
    <property type="entry name" value="Leu-rich_rpt"/>
</dbReference>
<dbReference type="Gene3D" id="3.80.10.10">
    <property type="entry name" value="Ribonuclease Inhibitor"/>
    <property type="match status" value="2"/>
</dbReference>
<comment type="caution">
    <text evidence="3">The sequence shown here is derived from an EMBL/GenBank/DDBJ whole genome shotgun (WGS) entry which is preliminary data.</text>
</comment>
<dbReference type="AlphaFoldDB" id="A0AAV4P3E3"/>
<evidence type="ECO:0000256" key="1">
    <source>
        <dbReference type="ARBA" id="ARBA00022614"/>
    </source>
</evidence>
<name>A0AAV4P3E3_CAEEX</name>
<keyword evidence="4" id="KW-1185">Reference proteome</keyword>
<evidence type="ECO:0000313" key="3">
    <source>
        <dbReference type="EMBL" id="GIX91095.1"/>
    </source>
</evidence>
<dbReference type="InterPro" id="IPR032675">
    <property type="entry name" value="LRR_dom_sf"/>
</dbReference>
<keyword evidence="1" id="KW-0433">Leucine-rich repeat</keyword>
<keyword evidence="2" id="KW-0677">Repeat</keyword>
<organism evidence="3 4">
    <name type="scientific">Caerostris extrusa</name>
    <name type="common">Bark spider</name>
    <name type="synonym">Caerostris bankana</name>
    <dbReference type="NCBI Taxonomy" id="172846"/>
    <lineage>
        <taxon>Eukaryota</taxon>
        <taxon>Metazoa</taxon>
        <taxon>Ecdysozoa</taxon>
        <taxon>Arthropoda</taxon>
        <taxon>Chelicerata</taxon>
        <taxon>Arachnida</taxon>
        <taxon>Araneae</taxon>
        <taxon>Araneomorphae</taxon>
        <taxon>Entelegynae</taxon>
        <taxon>Araneoidea</taxon>
        <taxon>Araneidae</taxon>
        <taxon>Caerostris</taxon>
    </lineage>
</organism>
<dbReference type="SUPFAM" id="SSF52058">
    <property type="entry name" value="L domain-like"/>
    <property type="match status" value="1"/>
</dbReference>
<feature type="non-terminal residue" evidence="3">
    <location>
        <position position="1"/>
    </location>
</feature>